<reference evidence="4 5" key="1">
    <citation type="journal article" date="2020" name="BMC Genomics">
        <title>Intraspecific diversification of the crop wild relative Brassica cretica Lam. using demographic model selection.</title>
        <authorList>
            <person name="Kioukis A."/>
            <person name="Michalopoulou V.A."/>
            <person name="Briers L."/>
            <person name="Pirintsos S."/>
            <person name="Studholme D.J."/>
            <person name="Pavlidis P."/>
            <person name="Sarris P.F."/>
        </authorList>
    </citation>
    <scope>NUCLEOTIDE SEQUENCE [LARGE SCALE GENOMIC DNA]</scope>
    <source>
        <strain evidence="5">cv. PFS-1207/04</strain>
    </source>
</reference>
<dbReference type="InterPro" id="IPR036034">
    <property type="entry name" value="PDZ_sf"/>
</dbReference>
<protein>
    <recommendedName>
        <fullName evidence="3">PDZ domain-containing protein</fullName>
    </recommendedName>
</protein>
<dbReference type="Pfam" id="PF00595">
    <property type="entry name" value="PDZ"/>
    <property type="match status" value="1"/>
</dbReference>
<evidence type="ECO:0000256" key="2">
    <source>
        <dbReference type="SAM" id="Phobius"/>
    </source>
</evidence>
<evidence type="ECO:0000256" key="1">
    <source>
        <dbReference type="ARBA" id="ARBA00001947"/>
    </source>
</evidence>
<dbReference type="EMBL" id="QGKV02001507">
    <property type="protein sequence ID" value="KAF3529012.1"/>
    <property type="molecule type" value="Genomic_DNA"/>
</dbReference>
<comment type="caution">
    <text evidence="4">The sequence shown here is derived from an EMBL/GenBank/DDBJ whole genome shotgun (WGS) entry which is preliminary data.</text>
</comment>
<dbReference type="PANTHER" id="PTHR42837">
    <property type="entry name" value="REGULATOR OF SIGMA-E PROTEASE RSEP"/>
    <property type="match status" value="1"/>
</dbReference>
<evidence type="ECO:0000259" key="3">
    <source>
        <dbReference type="PROSITE" id="PS50106"/>
    </source>
</evidence>
<keyword evidence="2" id="KW-1133">Transmembrane helix</keyword>
<feature type="transmembrane region" description="Helical" evidence="2">
    <location>
        <begin position="6"/>
        <end position="28"/>
    </location>
</feature>
<dbReference type="Proteomes" id="UP000266723">
    <property type="component" value="Unassembled WGS sequence"/>
</dbReference>
<evidence type="ECO:0000313" key="4">
    <source>
        <dbReference type="EMBL" id="KAF3529012.1"/>
    </source>
</evidence>
<accession>A0ABQ7B9L1</accession>
<dbReference type="PANTHER" id="PTHR42837:SF5">
    <property type="entry name" value="MEMBRANE METALLOPROTEASE ARASP, CHLOROPLASTIC"/>
    <property type="match status" value="1"/>
</dbReference>
<name>A0ABQ7B9L1_BRACR</name>
<gene>
    <name evidence="4" type="ORF">DY000_02042021</name>
</gene>
<keyword evidence="5" id="KW-1185">Reference proteome</keyword>
<evidence type="ECO:0000313" key="5">
    <source>
        <dbReference type="Proteomes" id="UP000266723"/>
    </source>
</evidence>
<organism evidence="4 5">
    <name type="scientific">Brassica cretica</name>
    <name type="common">Mustard</name>
    <dbReference type="NCBI Taxonomy" id="69181"/>
    <lineage>
        <taxon>Eukaryota</taxon>
        <taxon>Viridiplantae</taxon>
        <taxon>Streptophyta</taxon>
        <taxon>Embryophyta</taxon>
        <taxon>Tracheophyta</taxon>
        <taxon>Spermatophyta</taxon>
        <taxon>Magnoliopsida</taxon>
        <taxon>eudicotyledons</taxon>
        <taxon>Gunneridae</taxon>
        <taxon>Pentapetalae</taxon>
        <taxon>rosids</taxon>
        <taxon>malvids</taxon>
        <taxon>Brassicales</taxon>
        <taxon>Brassicaceae</taxon>
        <taxon>Brassiceae</taxon>
        <taxon>Brassica</taxon>
    </lineage>
</organism>
<proteinExistence type="predicted"/>
<sequence>MRPEAWASIVVSAGIIANVIFAYVIIFVQVLSVGLPVQEAFPGVLVPEVKTFSAASRDGLLSGDVILSVDGAELTERIREFAYLNPKSNFTLFKRG</sequence>
<comment type="cofactor">
    <cofactor evidence="1">
        <name>Zn(2+)</name>
        <dbReference type="ChEBI" id="CHEBI:29105"/>
    </cofactor>
</comment>
<dbReference type="InterPro" id="IPR004387">
    <property type="entry name" value="Pept_M50_Zn"/>
</dbReference>
<dbReference type="Gene3D" id="2.30.42.10">
    <property type="match status" value="1"/>
</dbReference>
<dbReference type="SUPFAM" id="SSF50156">
    <property type="entry name" value="PDZ domain-like"/>
    <property type="match status" value="1"/>
</dbReference>
<keyword evidence="2" id="KW-0812">Transmembrane</keyword>
<feature type="domain" description="PDZ" evidence="3">
    <location>
        <begin position="33"/>
        <end position="74"/>
    </location>
</feature>
<dbReference type="PROSITE" id="PS50106">
    <property type="entry name" value="PDZ"/>
    <property type="match status" value="1"/>
</dbReference>
<dbReference type="InterPro" id="IPR001478">
    <property type="entry name" value="PDZ"/>
</dbReference>
<keyword evidence="2" id="KW-0472">Membrane</keyword>